<dbReference type="GO" id="GO:0016747">
    <property type="term" value="F:acyltransferase activity, transferring groups other than amino-acyl groups"/>
    <property type="evidence" value="ECO:0007669"/>
    <property type="project" value="InterPro"/>
</dbReference>
<dbReference type="InterPro" id="IPR016181">
    <property type="entry name" value="Acyl_CoA_acyltransferase"/>
</dbReference>
<dbReference type="STRING" id="1464122.SAMN05421737_11035"/>
<dbReference type="Gene3D" id="3.40.630.30">
    <property type="match status" value="1"/>
</dbReference>
<dbReference type="AlphaFoldDB" id="A0A1G6MJY0"/>
<organism evidence="2 3">
    <name type="scientific">Shouchella lonarensis</name>
    <dbReference type="NCBI Taxonomy" id="1464122"/>
    <lineage>
        <taxon>Bacteria</taxon>
        <taxon>Bacillati</taxon>
        <taxon>Bacillota</taxon>
        <taxon>Bacilli</taxon>
        <taxon>Bacillales</taxon>
        <taxon>Bacillaceae</taxon>
        <taxon>Shouchella</taxon>
    </lineage>
</organism>
<evidence type="ECO:0000259" key="1">
    <source>
        <dbReference type="PROSITE" id="PS51186"/>
    </source>
</evidence>
<dbReference type="SUPFAM" id="SSF55729">
    <property type="entry name" value="Acyl-CoA N-acyltransferases (Nat)"/>
    <property type="match status" value="1"/>
</dbReference>
<gene>
    <name evidence="2" type="ORF">SAMN05421737_11035</name>
</gene>
<dbReference type="Proteomes" id="UP000242662">
    <property type="component" value="Unassembled WGS sequence"/>
</dbReference>
<reference evidence="3" key="1">
    <citation type="submission" date="2016-09" db="EMBL/GenBank/DDBJ databases">
        <authorList>
            <person name="Varghese N."/>
            <person name="Submissions S."/>
        </authorList>
    </citation>
    <scope>NUCLEOTIDE SEQUENCE [LARGE SCALE GENOMIC DNA]</scope>
    <source>
        <strain evidence="3">25nlg</strain>
    </source>
</reference>
<dbReference type="EMBL" id="FMYM01000010">
    <property type="protein sequence ID" value="SDC55275.1"/>
    <property type="molecule type" value="Genomic_DNA"/>
</dbReference>
<keyword evidence="3" id="KW-1185">Reference proteome</keyword>
<protein>
    <submittedName>
        <fullName evidence="2">Protein N-acetyltransferase, RimJ/RimL family</fullName>
    </submittedName>
</protein>
<evidence type="ECO:0000313" key="2">
    <source>
        <dbReference type="EMBL" id="SDC55275.1"/>
    </source>
</evidence>
<dbReference type="Pfam" id="PF13302">
    <property type="entry name" value="Acetyltransf_3"/>
    <property type="match status" value="1"/>
</dbReference>
<dbReference type="RefSeq" id="WP_090776334.1">
    <property type="nucleotide sequence ID" value="NZ_FMYM01000010.1"/>
</dbReference>
<dbReference type="OrthoDB" id="9799321at2"/>
<accession>A0A1G6MJY0</accession>
<proteinExistence type="predicted"/>
<keyword evidence="2" id="KW-0808">Transferase</keyword>
<name>A0A1G6MJY0_9BACI</name>
<sequence length="180" mass="21376">MNSLTFTHLKKEDIVELIYFYTENAWPFHGGAPLLPEEIRTRLDTGWYEDDRETFWIEENGKKIGLVIIADVSDTMPLLYDVRLVDDVRGKGYGKKCVAWVTNYVFSQSKKRVRMEAYTEVRNYAMRKSLHDCLFEKEGYLRQSWEKENDRLVDATLYAIIRTDWERGERTSVKKEEIPF</sequence>
<dbReference type="PROSITE" id="PS51186">
    <property type="entry name" value="GNAT"/>
    <property type="match status" value="1"/>
</dbReference>
<dbReference type="InterPro" id="IPR000182">
    <property type="entry name" value="GNAT_dom"/>
</dbReference>
<evidence type="ECO:0000313" key="3">
    <source>
        <dbReference type="Proteomes" id="UP000242662"/>
    </source>
</evidence>
<dbReference type="CDD" id="cd04301">
    <property type="entry name" value="NAT_SF"/>
    <property type="match status" value="1"/>
</dbReference>
<feature type="domain" description="N-acetyltransferase" evidence="1">
    <location>
        <begin position="4"/>
        <end position="164"/>
    </location>
</feature>